<dbReference type="Proteomes" id="UP001377804">
    <property type="component" value="Unassembled WGS sequence"/>
</dbReference>
<proteinExistence type="predicted"/>
<accession>A0ABU8SEV0</accession>
<reference evidence="1 2" key="1">
    <citation type="submission" date="2023-10" db="EMBL/GenBank/DDBJ databases">
        <title>Holzapfeliella saturejae sp. nov. isolated from Satureja montana flowers.</title>
        <authorList>
            <person name="Alcantara C."/>
            <person name="Zuniga M."/>
            <person name="Landete J.M."/>
            <person name="Monedero V."/>
        </authorList>
    </citation>
    <scope>NUCLEOTIDE SEQUENCE [LARGE SCALE GENOMIC DNA]</scope>
    <source>
        <strain evidence="1 2">He02</strain>
    </source>
</reference>
<sequence length="57" mass="6985">MKNDWMKAIIEEATKNENNYEKRALLSYLNQFQHQLEVRHDLAEGELDGRLWNHEQW</sequence>
<keyword evidence="2" id="KW-1185">Reference proteome</keyword>
<evidence type="ECO:0000313" key="2">
    <source>
        <dbReference type="Proteomes" id="UP001377804"/>
    </source>
</evidence>
<gene>
    <name evidence="1" type="ORF">R4Y45_01580</name>
</gene>
<evidence type="ECO:0000313" key="1">
    <source>
        <dbReference type="EMBL" id="MEJ6347920.1"/>
    </source>
</evidence>
<organism evidence="1 2">
    <name type="scientific">Holzapfeliella saturejae</name>
    <dbReference type="NCBI Taxonomy" id="3082953"/>
    <lineage>
        <taxon>Bacteria</taxon>
        <taxon>Bacillati</taxon>
        <taxon>Bacillota</taxon>
        <taxon>Bacilli</taxon>
        <taxon>Lactobacillales</taxon>
        <taxon>Lactobacillaceae</taxon>
        <taxon>Holzapfeliella</taxon>
    </lineage>
</organism>
<protein>
    <submittedName>
        <fullName evidence="1">Uncharacterized protein</fullName>
    </submittedName>
</protein>
<comment type="caution">
    <text evidence="1">The sequence shown here is derived from an EMBL/GenBank/DDBJ whole genome shotgun (WGS) entry which is preliminary data.</text>
</comment>
<name>A0ABU8SEV0_9LACO</name>
<dbReference type="RefSeq" id="WP_156403309.1">
    <property type="nucleotide sequence ID" value="NZ_JAWMWG010000001.1"/>
</dbReference>
<dbReference type="EMBL" id="JAWMWG010000001">
    <property type="protein sequence ID" value="MEJ6347920.1"/>
    <property type="molecule type" value="Genomic_DNA"/>
</dbReference>